<organism evidence="1 2">
    <name type="scientific">Lepidopterella palustris CBS 459.81</name>
    <dbReference type="NCBI Taxonomy" id="1314670"/>
    <lineage>
        <taxon>Eukaryota</taxon>
        <taxon>Fungi</taxon>
        <taxon>Dikarya</taxon>
        <taxon>Ascomycota</taxon>
        <taxon>Pezizomycotina</taxon>
        <taxon>Dothideomycetes</taxon>
        <taxon>Pleosporomycetidae</taxon>
        <taxon>Mytilinidiales</taxon>
        <taxon>Argynnaceae</taxon>
        <taxon>Lepidopterella</taxon>
    </lineage>
</organism>
<evidence type="ECO:0000313" key="2">
    <source>
        <dbReference type="Proteomes" id="UP000250266"/>
    </source>
</evidence>
<keyword evidence="2" id="KW-1185">Reference proteome</keyword>
<protein>
    <submittedName>
        <fullName evidence="1">Uncharacterized protein</fullName>
    </submittedName>
</protein>
<gene>
    <name evidence="1" type="ORF">K432DRAFT_172803</name>
</gene>
<dbReference type="EMBL" id="KV745318">
    <property type="protein sequence ID" value="OCK75433.1"/>
    <property type="molecule type" value="Genomic_DNA"/>
</dbReference>
<dbReference type="AlphaFoldDB" id="A0A8E2E1F8"/>
<dbReference type="Proteomes" id="UP000250266">
    <property type="component" value="Unassembled WGS sequence"/>
</dbReference>
<name>A0A8E2E1F8_9PEZI</name>
<accession>A0A8E2E1F8</accession>
<reference evidence="1 2" key="1">
    <citation type="journal article" date="2016" name="Nat. Commun.">
        <title>Ectomycorrhizal ecology is imprinted in the genome of the dominant symbiotic fungus Cenococcum geophilum.</title>
        <authorList>
            <consortium name="DOE Joint Genome Institute"/>
            <person name="Peter M."/>
            <person name="Kohler A."/>
            <person name="Ohm R.A."/>
            <person name="Kuo A."/>
            <person name="Krutzmann J."/>
            <person name="Morin E."/>
            <person name="Arend M."/>
            <person name="Barry K.W."/>
            <person name="Binder M."/>
            <person name="Choi C."/>
            <person name="Clum A."/>
            <person name="Copeland A."/>
            <person name="Grisel N."/>
            <person name="Haridas S."/>
            <person name="Kipfer T."/>
            <person name="LaButti K."/>
            <person name="Lindquist E."/>
            <person name="Lipzen A."/>
            <person name="Maire R."/>
            <person name="Meier B."/>
            <person name="Mihaltcheva S."/>
            <person name="Molinier V."/>
            <person name="Murat C."/>
            <person name="Poggeler S."/>
            <person name="Quandt C.A."/>
            <person name="Sperisen C."/>
            <person name="Tritt A."/>
            <person name="Tisserant E."/>
            <person name="Crous P.W."/>
            <person name="Henrissat B."/>
            <person name="Nehls U."/>
            <person name="Egli S."/>
            <person name="Spatafora J.W."/>
            <person name="Grigoriev I.V."/>
            <person name="Martin F.M."/>
        </authorList>
    </citation>
    <scope>NUCLEOTIDE SEQUENCE [LARGE SCALE GENOMIC DNA]</scope>
    <source>
        <strain evidence="1 2">CBS 459.81</strain>
    </source>
</reference>
<sequence length="147" mass="15191">MPTLLDTVATLTPSTSLPPTPCTPSNVCLSGHIATSSPSSSIHCATTHKLSKKAVNSDAQHAGRRRLVVDSYHRLLRFGVCSVSVGAIAISGDDGEGSSDEPRELIVYGEGSDGHVREAGYRVGDADGSMLSVSCGSNVTKGRHGTV</sequence>
<proteinExistence type="predicted"/>
<evidence type="ECO:0000313" key="1">
    <source>
        <dbReference type="EMBL" id="OCK75433.1"/>
    </source>
</evidence>